<dbReference type="Pfam" id="PF01337">
    <property type="entry name" value="Barstar"/>
    <property type="match status" value="1"/>
</dbReference>
<comment type="similarity">
    <text evidence="1">Belongs to the barstar family.</text>
</comment>
<gene>
    <name evidence="3" type="ORF">EJN90_08410</name>
</gene>
<name>A0A3Q9BMF0_9LACT</name>
<dbReference type="AlphaFoldDB" id="A0A3Q9BMF0"/>
<sequence>MKKIILDGSSFIDKEAAHVILQEKMELPDYYGKNLDALWDCLSSDFTKRMIIIQNPHRIKENLGRYGEALLRVFVDAKKANPAVTVAFAYNMRKKKS</sequence>
<proteinExistence type="inferred from homology"/>
<organism evidence="3 4">
    <name type="scientific">Jeotgalibaca ciconiae</name>
    <dbReference type="NCBI Taxonomy" id="2496265"/>
    <lineage>
        <taxon>Bacteria</taxon>
        <taxon>Bacillati</taxon>
        <taxon>Bacillota</taxon>
        <taxon>Bacilli</taxon>
        <taxon>Lactobacillales</taxon>
        <taxon>Carnobacteriaceae</taxon>
        <taxon>Jeotgalibaca</taxon>
    </lineage>
</organism>
<dbReference type="RefSeq" id="WP_126110276.1">
    <property type="nucleotide sequence ID" value="NZ_CP034465.1"/>
</dbReference>
<dbReference type="EMBL" id="CP034465">
    <property type="protein sequence ID" value="AZP04654.1"/>
    <property type="molecule type" value="Genomic_DNA"/>
</dbReference>
<evidence type="ECO:0000313" key="4">
    <source>
        <dbReference type="Proteomes" id="UP000273326"/>
    </source>
</evidence>
<dbReference type="InterPro" id="IPR000468">
    <property type="entry name" value="Barstar"/>
</dbReference>
<evidence type="ECO:0000259" key="2">
    <source>
        <dbReference type="Pfam" id="PF01337"/>
    </source>
</evidence>
<keyword evidence="4" id="KW-1185">Reference proteome</keyword>
<evidence type="ECO:0000256" key="1">
    <source>
        <dbReference type="ARBA" id="ARBA00006845"/>
    </source>
</evidence>
<dbReference type="OrthoDB" id="7575400at2"/>
<reference evidence="4" key="1">
    <citation type="submission" date="2018-12" db="EMBL/GenBank/DDBJ databases">
        <title>Complete genome sequencing of Jeotgalibaca sp. H21T32.</title>
        <authorList>
            <person name="Bae J.-W."/>
            <person name="Lee S.-Y."/>
        </authorList>
    </citation>
    <scope>NUCLEOTIDE SEQUENCE [LARGE SCALE GENOMIC DNA]</scope>
    <source>
        <strain evidence="4">H21T32</strain>
    </source>
</reference>
<dbReference type="Proteomes" id="UP000273326">
    <property type="component" value="Chromosome"/>
</dbReference>
<feature type="domain" description="Barstar (barnase inhibitor)" evidence="2">
    <location>
        <begin position="1"/>
        <end position="81"/>
    </location>
</feature>
<accession>A0A3Q9BMF0</accession>
<dbReference type="Gene3D" id="3.30.370.10">
    <property type="entry name" value="Barstar-like"/>
    <property type="match status" value="1"/>
</dbReference>
<dbReference type="SUPFAM" id="SSF52038">
    <property type="entry name" value="Barstar-related"/>
    <property type="match status" value="1"/>
</dbReference>
<protein>
    <submittedName>
        <fullName evidence="3">Barnase inhibitor</fullName>
    </submittedName>
</protein>
<dbReference type="KEGG" id="jeh:EJN90_08410"/>
<evidence type="ECO:0000313" key="3">
    <source>
        <dbReference type="EMBL" id="AZP04654.1"/>
    </source>
</evidence>
<dbReference type="InterPro" id="IPR035905">
    <property type="entry name" value="Barstar-like_sf"/>
</dbReference>